<dbReference type="PANTHER" id="PTHR43562:SF3">
    <property type="entry name" value="SODIUM ION_PROTON EXCHANGER (EUROFUNG)"/>
    <property type="match status" value="1"/>
</dbReference>
<accession>A0A1Y3TXM9</accession>
<name>A0A1Y3TXM9_9FIRM</name>
<dbReference type="PANTHER" id="PTHR43562">
    <property type="entry name" value="NAPA-TYPE SODIUM/HYDROGEN ANTIPORTER"/>
    <property type="match status" value="1"/>
</dbReference>
<keyword evidence="10" id="KW-0739">Sodium transport</keyword>
<keyword evidence="6 11" id="KW-1133">Transmembrane helix</keyword>
<comment type="subcellular location">
    <subcellularLocation>
        <location evidence="1">Membrane</location>
        <topology evidence="1">Multi-pass membrane protein</topology>
    </subcellularLocation>
</comment>
<proteinExistence type="inferred from homology"/>
<evidence type="ECO:0000256" key="9">
    <source>
        <dbReference type="ARBA" id="ARBA00023136"/>
    </source>
</evidence>
<evidence type="ECO:0000256" key="11">
    <source>
        <dbReference type="SAM" id="Phobius"/>
    </source>
</evidence>
<feature type="transmembrane region" description="Helical" evidence="11">
    <location>
        <begin position="119"/>
        <end position="142"/>
    </location>
</feature>
<protein>
    <submittedName>
        <fullName evidence="13">Sodium:proton antiporter</fullName>
    </submittedName>
</protein>
<dbReference type="Gene3D" id="1.20.1530.20">
    <property type="match status" value="1"/>
</dbReference>
<keyword evidence="7" id="KW-0915">Sodium</keyword>
<evidence type="ECO:0000256" key="7">
    <source>
        <dbReference type="ARBA" id="ARBA00023053"/>
    </source>
</evidence>
<feature type="transmembrane region" description="Helical" evidence="11">
    <location>
        <begin position="32"/>
        <end position="50"/>
    </location>
</feature>
<keyword evidence="9 11" id="KW-0472">Membrane</keyword>
<dbReference type="InterPro" id="IPR006153">
    <property type="entry name" value="Cation/H_exchanger_TM"/>
</dbReference>
<dbReference type="RefSeq" id="WP_087989799.1">
    <property type="nucleotide sequence ID" value="NZ_CAJFIW010000031.1"/>
</dbReference>
<dbReference type="GO" id="GO:1902600">
    <property type="term" value="P:proton transmembrane transport"/>
    <property type="evidence" value="ECO:0007669"/>
    <property type="project" value="InterPro"/>
</dbReference>
<feature type="transmembrane region" description="Helical" evidence="11">
    <location>
        <begin position="87"/>
        <end position="107"/>
    </location>
</feature>
<feature type="transmembrane region" description="Helical" evidence="11">
    <location>
        <begin position="362"/>
        <end position="382"/>
    </location>
</feature>
<comment type="similarity">
    <text evidence="2">Belongs to the monovalent cation:proton antiporter 2 (CPA2) transporter (TC 2.A.37) family.</text>
</comment>
<feature type="transmembrane region" description="Helical" evidence="11">
    <location>
        <begin position="299"/>
        <end position="320"/>
    </location>
</feature>
<dbReference type="Pfam" id="PF00999">
    <property type="entry name" value="Na_H_Exchanger"/>
    <property type="match status" value="1"/>
</dbReference>
<organism evidence="13 14">
    <name type="scientific">Anaerotignum lactatifermentans</name>
    <dbReference type="NCBI Taxonomy" id="160404"/>
    <lineage>
        <taxon>Bacteria</taxon>
        <taxon>Bacillati</taxon>
        <taxon>Bacillota</taxon>
        <taxon>Clostridia</taxon>
        <taxon>Lachnospirales</taxon>
        <taxon>Anaerotignaceae</taxon>
        <taxon>Anaerotignum</taxon>
    </lineage>
</organism>
<dbReference type="InterPro" id="IPR038770">
    <property type="entry name" value="Na+/solute_symporter_sf"/>
</dbReference>
<keyword evidence="5 11" id="KW-0812">Transmembrane</keyword>
<feature type="transmembrane region" description="Helical" evidence="11">
    <location>
        <begin position="154"/>
        <end position="178"/>
    </location>
</feature>
<evidence type="ECO:0000256" key="1">
    <source>
        <dbReference type="ARBA" id="ARBA00004141"/>
    </source>
</evidence>
<evidence type="ECO:0000256" key="5">
    <source>
        <dbReference type="ARBA" id="ARBA00022692"/>
    </source>
</evidence>
<feature type="transmembrane region" description="Helical" evidence="11">
    <location>
        <begin position="272"/>
        <end position="293"/>
    </location>
</feature>
<evidence type="ECO:0000313" key="13">
    <source>
        <dbReference type="EMBL" id="OUN41282.1"/>
    </source>
</evidence>
<evidence type="ECO:0000313" key="14">
    <source>
        <dbReference type="Proteomes" id="UP000195455"/>
    </source>
</evidence>
<dbReference type="GO" id="GO:0006814">
    <property type="term" value="P:sodium ion transport"/>
    <property type="evidence" value="ECO:0007669"/>
    <property type="project" value="UniProtKB-KW"/>
</dbReference>
<feature type="transmembrane region" description="Helical" evidence="11">
    <location>
        <begin position="221"/>
        <end position="237"/>
    </location>
</feature>
<dbReference type="AlphaFoldDB" id="A0A1Y3TXM9"/>
<evidence type="ECO:0000256" key="8">
    <source>
        <dbReference type="ARBA" id="ARBA00023065"/>
    </source>
</evidence>
<dbReference type="GO" id="GO:0016020">
    <property type="term" value="C:membrane"/>
    <property type="evidence" value="ECO:0007669"/>
    <property type="project" value="UniProtKB-SubCell"/>
</dbReference>
<comment type="caution">
    <text evidence="13">The sequence shown here is derived from an EMBL/GenBank/DDBJ whole genome shotgun (WGS) entry which is preliminary data.</text>
</comment>
<keyword evidence="8" id="KW-0406">Ion transport</keyword>
<dbReference type="GO" id="GO:0015297">
    <property type="term" value="F:antiporter activity"/>
    <property type="evidence" value="ECO:0007669"/>
    <property type="project" value="UniProtKB-KW"/>
</dbReference>
<evidence type="ECO:0000259" key="12">
    <source>
        <dbReference type="Pfam" id="PF00999"/>
    </source>
</evidence>
<evidence type="ECO:0000256" key="2">
    <source>
        <dbReference type="ARBA" id="ARBA00005551"/>
    </source>
</evidence>
<reference evidence="14" key="1">
    <citation type="submission" date="2017-04" db="EMBL/GenBank/DDBJ databases">
        <title>Function of individual gut microbiota members based on whole genome sequencing of pure cultures obtained from chicken caecum.</title>
        <authorList>
            <person name="Medvecky M."/>
            <person name="Cejkova D."/>
            <person name="Polansky O."/>
            <person name="Karasova D."/>
            <person name="Kubasova T."/>
            <person name="Cizek A."/>
            <person name="Rychlik I."/>
        </authorList>
    </citation>
    <scope>NUCLEOTIDE SEQUENCE [LARGE SCALE GENOMIC DNA]</scope>
    <source>
        <strain evidence="14">An75</strain>
    </source>
</reference>
<evidence type="ECO:0000256" key="4">
    <source>
        <dbReference type="ARBA" id="ARBA00022449"/>
    </source>
</evidence>
<feature type="transmembrane region" description="Helical" evidence="11">
    <location>
        <begin position="184"/>
        <end position="209"/>
    </location>
</feature>
<keyword evidence="4" id="KW-0050">Antiport</keyword>
<feature type="transmembrane region" description="Helical" evidence="11">
    <location>
        <begin position="6"/>
        <end position="23"/>
    </location>
</feature>
<dbReference type="EMBL" id="NFHM01000020">
    <property type="protein sequence ID" value="OUN41282.1"/>
    <property type="molecule type" value="Genomic_DNA"/>
</dbReference>
<evidence type="ECO:0000256" key="6">
    <source>
        <dbReference type="ARBA" id="ARBA00022989"/>
    </source>
</evidence>
<evidence type="ECO:0000256" key="3">
    <source>
        <dbReference type="ARBA" id="ARBA00022448"/>
    </source>
</evidence>
<evidence type="ECO:0000256" key="10">
    <source>
        <dbReference type="ARBA" id="ARBA00023201"/>
    </source>
</evidence>
<sequence length="400" mass="43187">MESYDFLLFVAIILLSTKIFSLLSQKVNMPQVVGALLVGVLLGPSCLNILHETDFLTKSAEIGVIFLMFLAGLDTDFDDLKATGKSSVIIAFVGVLIPLGSGFLTYYLFFHGQRPDTMIFLESAFVGIVLTATSVSITVETLREMGKLKGKMGTSILGAAIIDDILGIIALTVITSFTVPGVDIMVVLLKILLFFVFIAVCGFFVFRLFRKLEIVYGTKRRVAIYAVAFCLLLSYISEVYFGVADITGAYFAGLILCNVTETKSYIASKINITSYMFFTPIFFASIGIKTVITGMSQELILFTLALLIVAILSKIVGCGLGAKICGFSNMDSLAIGVGMISRGEVALIVAQKGEQAGLISPTLFPAIVLVVIVTTLITPILLKAVVYMKEQKQVDAIVAR</sequence>
<gene>
    <name evidence="13" type="ORF">B5G26_12025</name>
</gene>
<feature type="domain" description="Cation/H+ exchanger transmembrane" evidence="12">
    <location>
        <begin position="15"/>
        <end position="385"/>
    </location>
</feature>
<keyword evidence="3" id="KW-0813">Transport</keyword>
<dbReference type="Proteomes" id="UP000195455">
    <property type="component" value="Unassembled WGS sequence"/>
</dbReference>